<evidence type="ECO:0000313" key="7">
    <source>
        <dbReference type="Proteomes" id="UP000061660"/>
    </source>
</evidence>
<dbReference type="PANTHER" id="PTHR46847:SF1">
    <property type="entry name" value="D-ALLOSE-BINDING PERIPLASMIC PROTEIN-RELATED"/>
    <property type="match status" value="1"/>
</dbReference>
<feature type="region of interest" description="Disordered" evidence="4">
    <location>
        <begin position="23"/>
        <end position="51"/>
    </location>
</feature>
<dbReference type="InterPro" id="IPR025997">
    <property type="entry name" value="SBP_2_dom"/>
</dbReference>
<name>A0A0U2WAB9_9BACL</name>
<evidence type="ECO:0000256" key="3">
    <source>
        <dbReference type="ARBA" id="ARBA00022729"/>
    </source>
</evidence>
<dbReference type="Proteomes" id="UP000061660">
    <property type="component" value="Chromosome"/>
</dbReference>
<dbReference type="KEGG" id="pnp:IJ22_29850"/>
<feature type="chain" id="PRO_5043870377" evidence="5">
    <location>
        <begin position="19"/>
        <end position="350"/>
    </location>
</feature>
<feature type="compositionally biased region" description="Low complexity" evidence="4">
    <location>
        <begin position="23"/>
        <end position="32"/>
    </location>
</feature>
<organism evidence="6 7">
    <name type="scientific">Paenibacillus naphthalenovorans</name>
    <dbReference type="NCBI Taxonomy" id="162209"/>
    <lineage>
        <taxon>Bacteria</taxon>
        <taxon>Bacillati</taxon>
        <taxon>Bacillota</taxon>
        <taxon>Bacilli</taxon>
        <taxon>Bacillales</taxon>
        <taxon>Paenibacillaceae</taxon>
        <taxon>Paenibacillus</taxon>
    </lineage>
</organism>
<dbReference type="Pfam" id="PF13407">
    <property type="entry name" value="Peripla_BP_4"/>
    <property type="match status" value="1"/>
</dbReference>
<evidence type="ECO:0000313" key="6">
    <source>
        <dbReference type="EMBL" id="ALS23358.1"/>
    </source>
</evidence>
<dbReference type="SUPFAM" id="SSF53822">
    <property type="entry name" value="Periplasmic binding protein-like I"/>
    <property type="match status" value="1"/>
</dbReference>
<sequence precursor="true">MKKMFSLLFAVTMVVLLAACGSNSSNETGNSSAKNTPEPGTNAENKPDHGKLTIGMSNSILSIDFFVALKQGVEQGAAKNGYQVINTNANGDAAKQVADIEDMIQKGVDAIIVNPQDVDAIVPAIEKANQAKIPVIALDRGASAGELLSFLETDNVEMGRKAADYIAEKLKEKNGDYIGNVVELQGLLGTTAARDRGKGFNDQMQQKYPDIKIVARQAADFNQEKALNVTTNILQANAQIDAIFGHNDDNTVGAANAIDQAGRFKPIGDKEHIVIIGIDGTRQAIQAIKDGRIDATISQVPIEMGEMAVEYAKQALVDQKTVEKHTFTRNFLVTKENVDKEKLWATELKN</sequence>
<evidence type="ECO:0000256" key="5">
    <source>
        <dbReference type="SAM" id="SignalP"/>
    </source>
</evidence>
<gene>
    <name evidence="6" type="ORF">IJ22_29850</name>
</gene>
<evidence type="ECO:0000256" key="1">
    <source>
        <dbReference type="ARBA" id="ARBA00004196"/>
    </source>
</evidence>
<dbReference type="RefSeq" id="WP_062409324.1">
    <property type="nucleotide sequence ID" value="NZ_BJCS01000007.1"/>
</dbReference>
<keyword evidence="3 5" id="KW-0732">Signal</keyword>
<dbReference type="PROSITE" id="PS51257">
    <property type="entry name" value="PROKAR_LIPOPROTEIN"/>
    <property type="match status" value="1"/>
</dbReference>
<comment type="similarity">
    <text evidence="2">Belongs to the bacterial solute-binding protein 2 family.</text>
</comment>
<dbReference type="OrthoDB" id="9814427at2"/>
<dbReference type="InterPro" id="IPR028082">
    <property type="entry name" value="Peripla_BP_I"/>
</dbReference>
<evidence type="ECO:0000256" key="2">
    <source>
        <dbReference type="ARBA" id="ARBA00007639"/>
    </source>
</evidence>
<accession>A0A0U2WAB9</accession>
<dbReference type="STRING" id="162209.IJ22_29850"/>
<dbReference type="PATRIC" id="fig|162209.4.peg.3182"/>
<dbReference type="AlphaFoldDB" id="A0A0U2WAB9"/>
<comment type="subcellular location">
    <subcellularLocation>
        <location evidence="1">Cell envelope</location>
    </subcellularLocation>
</comment>
<reference evidence="7" key="1">
    <citation type="submission" date="2015-12" db="EMBL/GenBank/DDBJ databases">
        <title>Complete genome sequences of two moderately thermophilic Paenibacillus species.</title>
        <authorList>
            <person name="Butler R.III."/>
            <person name="Wang J."/>
            <person name="Stark B.C."/>
            <person name="Pombert J.-F."/>
        </authorList>
    </citation>
    <scope>NUCLEOTIDE SEQUENCE [LARGE SCALE GENOMIC DNA]</scope>
    <source>
        <strain evidence="7">32O-Y</strain>
    </source>
</reference>
<dbReference type="PANTHER" id="PTHR46847">
    <property type="entry name" value="D-ALLOSE-BINDING PERIPLASMIC PROTEIN-RELATED"/>
    <property type="match status" value="1"/>
</dbReference>
<reference evidence="6 7" key="2">
    <citation type="journal article" date="2016" name="Genome Announc.">
        <title>Complete Genome Sequences of Two Interactive Moderate Thermophiles, Paenibacillus napthalenovorans 32O-Y and Paenibacillus sp. 32O-W.</title>
        <authorList>
            <person name="Butler R.R.III."/>
            <person name="Wang J."/>
            <person name="Stark B.C."/>
            <person name="Pombert J.F."/>
        </authorList>
    </citation>
    <scope>NUCLEOTIDE SEQUENCE [LARGE SCALE GENOMIC DNA]</scope>
    <source>
        <strain evidence="6 7">32O-Y</strain>
    </source>
</reference>
<feature type="signal peptide" evidence="5">
    <location>
        <begin position="1"/>
        <end position="18"/>
    </location>
</feature>
<dbReference type="EMBL" id="CP013652">
    <property type="protein sequence ID" value="ALS23358.1"/>
    <property type="molecule type" value="Genomic_DNA"/>
</dbReference>
<dbReference type="Gene3D" id="3.40.50.2300">
    <property type="match status" value="2"/>
</dbReference>
<proteinExistence type="inferred from homology"/>
<feature type="compositionally biased region" description="Polar residues" evidence="4">
    <location>
        <begin position="33"/>
        <end position="44"/>
    </location>
</feature>
<protein>
    <submittedName>
        <fullName evidence="6">D-ribose transporter protein RbsB</fullName>
    </submittedName>
</protein>
<evidence type="ECO:0000256" key="4">
    <source>
        <dbReference type="SAM" id="MobiDB-lite"/>
    </source>
</evidence>
<dbReference type="GO" id="GO:0030313">
    <property type="term" value="C:cell envelope"/>
    <property type="evidence" value="ECO:0007669"/>
    <property type="project" value="UniProtKB-SubCell"/>
</dbReference>
<keyword evidence="7" id="KW-1185">Reference proteome</keyword>
<dbReference type="GO" id="GO:0030246">
    <property type="term" value="F:carbohydrate binding"/>
    <property type="evidence" value="ECO:0007669"/>
    <property type="project" value="UniProtKB-ARBA"/>
</dbReference>